<keyword evidence="7 9" id="KW-0472">Membrane</keyword>
<dbReference type="InterPro" id="IPR044669">
    <property type="entry name" value="YneE/VCCN1/2-like"/>
</dbReference>
<evidence type="ECO:0000256" key="7">
    <source>
        <dbReference type="ARBA" id="ARBA00023136"/>
    </source>
</evidence>
<evidence type="ECO:0000313" key="12">
    <source>
        <dbReference type="Proteomes" id="UP000054639"/>
    </source>
</evidence>
<evidence type="ECO:0000256" key="3">
    <source>
        <dbReference type="ARBA" id="ARBA00022475"/>
    </source>
</evidence>
<dbReference type="Pfam" id="PF25539">
    <property type="entry name" value="Bestrophin_2"/>
    <property type="match status" value="1"/>
</dbReference>
<evidence type="ECO:0000256" key="4">
    <source>
        <dbReference type="ARBA" id="ARBA00022692"/>
    </source>
</evidence>
<dbReference type="Proteomes" id="UP000054639">
    <property type="component" value="Unassembled WGS sequence"/>
</dbReference>
<dbReference type="GO" id="GO:0005254">
    <property type="term" value="F:chloride channel activity"/>
    <property type="evidence" value="ECO:0007669"/>
    <property type="project" value="InterPro"/>
</dbReference>
<dbReference type="EMBL" id="UGOW01000001">
    <property type="protein sequence ID" value="STY16383.1"/>
    <property type="molecule type" value="Genomic_DNA"/>
</dbReference>
<proteinExistence type="inferred from homology"/>
<keyword evidence="6" id="KW-0406">Ion transport</keyword>
<keyword evidence="3" id="KW-1003">Cell membrane</keyword>
<accession>A0A378KP78</accession>
<sequence length="310" mass="35474">MTENKKTINQYEYPNFIDCALAIHGSVSPRVWKKVFAAFMYACLISLLSIFIPSLSLPISPFEYAGVIMGLILVFRVNAGYDRWWEARKLWGTVVNCSRNLAIIFINYSRNSNRDEIDNGLGLIAAMPYLMKNQLRGVTKTDEIQHLVDKDTYVQLQRWQHQPNFISSKFAELLSQMQEDGKLNQFSFLKAEEIREMILDCQGACERILKTPMPFVMAIKSRRFILLFLLILPIALVNYSVYINPIIVTLVAYALFSLDQIGVELQNPFSIDNLSHLPLNDICKTIENNVIELKKSKITNETIGHVLGDD</sequence>
<dbReference type="PANTHER" id="PTHR33281:SF19">
    <property type="entry name" value="VOLTAGE-DEPENDENT ANION CHANNEL-FORMING PROTEIN YNEE"/>
    <property type="match status" value="1"/>
</dbReference>
<evidence type="ECO:0000313" key="11">
    <source>
        <dbReference type="EMBL" id="STY16383.1"/>
    </source>
</evidence>
<comment type="subcellular location">
    <subcellularLocation>
        <location evidence="1">Cell membrane</location>
        <topology evidence="1">Multi-pass membrane protein</topology>
    </subcellularLocation>
</comment>
<evidence type="ECO:0000256" key="1">
    <source>
        <dbReference type="ARBA" id="ARBA00004651"/>
    </source>
</evidence>
<protein>
    <submittedName>
        <fullName evidence="10">Bestrophin, RFP-TM, chloride channel</fullName>
    </submittedName>
    <submittedName>
        <fullName evidence="11">Predicted membrane protein</fullName>
    </submittedName>
</protein>
<keyword evidence="4 9" id="KW-0812">Transmembrane</keyword>
<keyword evidence="5 9" id="KW-1133">Transmembrane helix</keyword>
<feature type="transmembrane region" description="Helical" evidence="9">
    <location>
        <begin position="224"/>
        <end position="256"/>
    </location>
</feature>
<organism evidence="11 13">
    <name type="scientific">Legionella quateirensis</name>
    <dbReference type="NCBI Taxonomy" id="45072"/>
    <lineage>
        <taxon>Bacteria</taxon>
        <taxon>Pseudomonadati</taxon>
        <taxon>Pseudomonadota</taxon>
        <taxon>Gammaproteobacteria</taxon>
        <taxon>Legionellales</taxon>
        <taxon>Legionellaceae</taxon>
        <taxon>Legionella</taxon>
    </lineage>
</organism>
<feature type="transmembrane region" description="Helical" evidence="9">
    <location>
        <begin position="35"/>
        <end position="55"/>
    </location>
</feature>
<evidence type="ECO:0000256" key="8">
    <source>
        <dbReference type="ARBA" id="ARBA00034708"/>
    </source>
</evidence>
<reference evidence="11 13" key="2">
    <citation type="submission" date="2018-06" db="EMBL/GenBank/DDBJ databases">
        <authorList>
            <consortium name="Pathogen Informatics"/>
            <person name="Doyle S."/>
        </authorList>
    </citation>
    <scope>NUCLEOTIDE SEQUENCE [LARGE SCALE GENOMIC DNA]</scope>
    <source>
        <strain evidence="11 13">NCTC12376</strain>
    </source>
</reference>
<evidence type="ECO:0000256" key="2">
    <source>
        <dbReference type="ARBA" id="ARBA00022448"/>
    </source>
</evidence>
<dbReference type="AlphaFoldDB" id="A0A378KP78"/>
<evidence type="ECO:0000256" key="5">
    <source>
        <dbReference type="ARBA" id="ARBA00022989"/>
    </source>
</evidence>
<evidence type="ECO:0000256" key="6">
    <source>
        <dbReference type="ARBA" id="ARBA00023065"/>
    </source>
</evidence>
<dbReference type="EMBL" id="LNYR01000006">
    <property type="protein sequence ID" value="KTD52887.1"/>
    <property type="molecule type" value="Genomic_DNA"/>
</dbReference>
<feature type="transmembrane region" description="Helical" evidence="9">
    <location>
        <begin position="61"/>
        <end position="79"/>
    </location>
</feature>
<evidence type="ECO:0000256" key="9">
    <source>
        <dbReference type="SAM" id="Phobius"/>
    </source>
</evidence>
<evidence type="ECO:0000313" key="10">
    <source>
        <dbReference type="EMBL" id="KTD52887.1"/>
    </source>
</evidence>
<comment type="similarity">
    <text evidence="8">Belongs to the anion channel-forming bestrophin (TC 1.A.46) family.</text>
</comment>
<dbReference type="GO" id="GO:0005886">
    <property type="term" value="C:plasma membrane"/>
    <property type="evidence" value="ECO:0007669"/>
    <property type="project" value="UniProtKB-SubCell"/>
</dbReference>
<dbReference type="PANTHER" id="PTHR33281">
    <property type="entry name" value="UPF0187 PROTEIN YNEE"/>
    <property type="match status" value="1"/>
</dbReference>
<keyword evidence="12" id="KW-1185">Reference proteome</keyword>
<dbReference type="RefSeq" id="WP_058473081.1">
    <property type="nucleotide sequence ID" value="NZ_CAAAIL010000007.1"/>
</dbReference>
<gene>
    <name evidence="10" type="ORF">Lqua_0720</name>
    <name evidence="11" type="ORF">NCTC12376_00165</name>
</gene>
<keyword evidence="2" id="KW-0813">Transport</keyword>
<dbReference type="Proteomes" id="UP000254230">
    <property type="component" value="Unassembled WGS sequence"/>
</dbReference>
<evidence type="ECO:0000313" key="13">
    <source>
        <dbReference type="Proteomes" id="UP000254230"/>
    </source>
</evidence>
<reference evidence="10 12" key="1">
    <citation type="submission" date="2015-11" db="EMBL/GenBank/DDBJ databases">
        <title>Genomic analysis of 38 Legionella species identifies large and diverse effector repertoires.</title>
        <authorList>
            <person name="Burstein D."/>
            <person name="Amaro F."/>
            <person name="Zusman T."/>
            <person name="Lifshitz Z."/>
            <person name="Cohen O."/>
            <person name="Gilbert J.A."/>
            <person name="Pupko T."/>
            <person name="Shuman H.A."/>
            <person name="Segal G."/>
        </authorList>
    </citation>
    <scope>NUCLEOTIDE SEQUENCE [LARGE SCALE GENOMIC DNA]</scope>
    <source>
        <strain evidence="10 12">ATCC 49507</strain>
    </source>
</reference>
<dbReference type="OrthoDB" id="445589at2"/>
<name>A0A378KP78_9GAMM</name>